<dbReference type="Proteomes" id="UP000746595">
    <property type="component" value="Unassembled WGS sequence"/>
</dbReference>
<protein>
    <submittedName>
        <fullName evidence="1">Uncharacterized protein</fullName>
    </submittedName>
</protein>
<dbReference type="RefSeq" id="WP_168150266.1">
    <property type="nucleotide sequence ID" value="NZ_JAAWVT010000001.1"/>
</dbReference>
<gene>
    <name evidence="1" type="ORF">HED64_00950</name>
</gene>
<keyword evidence="2" id="KW-1185">Reference proteome</keyword>
<accession>A0ABX1G0W0</accession>
<sequence length="120" mass="13490">MIEQSEAEELFSCSAKATWHSIDFSDPTYLPEGNLIGGFIDRADRDFESRAHGIQRLERVDQGSWYGYVPLEELDHLEMTRQPWPHLNAADPLPAPVDGRGKNWHSWIGRVVGRGSGAAD</sequence>
<name>A0ABX1G0W0_9MICC</name>
<proteinExistence type="predicted"/>
<evidence type="ECO:0000313" key="2">
    <source>
        <dbReference type="Proteomes" id="UP000746595"/>
    </source>
</evidence>
<evidence type="ECO:0000313" key="1">
    <source>
        <dbReference type="EMBL" id="NKG19271.1"/>
    </source>
</evidence>
<reference evidence="1 2" key="1">
    <citation type="submission" date="2020-04" db="EMBL/GenBank/DDBJ databases">
        <title>Paeniglutamicibacter sp. ANT13_2, a novel actinomycete isolated from sediment in Antarctica.</title>
        <authorList>
            <person name="Sakdapetsiri C."/>
            <person name="Pinyakong O."/>
        </authorList>
    </citation>
    <scope>NUCLEOTIDE SEQUENCE [LARGE SCALE GENOMIC DNA]</scope>
    <source>
        <strain evidence="1 2">ANT13_2</strain>
    </source>
</reference>
<organism evidence="1 2">
    <name type="scientific">Paeniglutamicibacter terrestris</name>
    <dbReference type="NCBI Taxonomy" id="2723403"/>
    <lineage>
        <taxon>Bacteria</taxon>
        <taxon>Bacillati</taxon>
        <taxon>Actinomycetota</taxon>
        <taxon>Actinomycetes</taxon>
        <taxon>Micrococcales</taxon>
        <taxon>Micrococcaceae</taxon>
        <taxon>Paeniglutamicibacter</taxon>
    </lineage>
</organism>
<dbReference type="EMBL" id="JAAWVT010000001">
    <property type="protein sequence ID" value="NKG19271.1"/>
    <property type="molecule type" value="Genomic_DNA"/>
</dbReference>
<comment type="caution">
    <text evidence="1">The sequence shown here is derived from an EMBL/GenBank/DDBJ whole genome shotgun (WGS) entry which is preliminary data.</text>
</comment>